<evidence type="ECO:0000313" key="2">
    <source>
        <dbReference type="EMBL" id="GAP38646.1"/>
    </source>
</evidence>
<keyword evidence="1" id="KW-0812">Transmembrane</keyword>
<reference evidence="2 3" key="2">
    <citation type="journal article" date="2016" name="Science">
        <title>A bacterium that degrades and assimilates poly(ethylene terephthalate).</title>
        <authorList>
            <person name="Yoshida S."/>
            <person name="Hiraga K."/>
            <person name="Takehana T."/>
            <person name="Taniguchi I."/>
            <person name="Yamaji H."/>
            <person name="Maeda Y."/>
            <person name="Toyohara K."/>
            <person name="Miyamoto K."/>
            <person name="Kimura Y."/>
            <person name="Oda K."/>
        </authorList>
    </citation>
    <scope>NUCLEOTIDE SEQUENCE [LARGE SCALE GENOMIC DNA]</scope>
    <source>
        <strain evidence="3">NBRC 110686 / TISTR 2288 / 201-F6</strain>
    </source>
</reference>
<dbReference type="RefSeq" id="WP_054022507.1">
    <property type="nucleotide sequence ID" value="NZ_BBYR01000083.1"/>
</dbReference>
<dbReference type="AlphaFoldDB" id="A0A0K8P7N0"/>
<feature type="transmembrane region" description="Helical" evidence="1">
    <location>
        <begin position="47"/>
        <end position="67"/>
    </location>
</feature>
<dbReference type="Gene3D" id="3.30.450.40">
    <property type="match status" value="1"/>
</dbReference>
<dbReference type="EMBL" id="BBYR01000083">
    <property type="protein sequence ID" value="GAP38646.1"/>
    <property type="molecule type" value="Genomic_DNA"/>
</dbReference>
<organism evidence="2 3">
    <name type="scientific">Piscinibacter sakaiensis</name>
    <name type="common">Ideonella sakaiensis</name>
    <dbReference type="NCBI Taxonomy" id="1547922"/>
    <lineage>
        <taxon>Bacteria</taxon>
        <taxon>Pseudomonadati</taxon>
        <taxon>Pseudomonadota</taxon>
        <taxon>Betaproteobacteria</taxon>
        <taxon>Burkholderiales</taxon>
        <taxon>Sphaerotilaceae</taxon>
        <taxon>Piscinibacter</taxon>
    </lineage>
</organism>
<sequence length="255" mass="27525">MAKGKGIPGLGASRWYVKKWFVELCGSVPPVIVGLVGGYRLHQEPEHAVLAILAIAAAIWLAGASALKVVAAKRQDEQDEPQQVHGGLRGALHVLHAVTANACGMADGGIQKLRVTFHRVVPPESSARHAESIEQITDYVGRGGGGAGRRFSLRAGVTGLAVRSGKPQIAERGSDDLQDYLRELRDTWSYNDGEAAERDHRTFSCFALPVSSRDDRIVGVIYMDSCDRGSFSAKAVQSQILQACSGLGRYVEERY</sequence>
<protein>
    <recommendedName>
        <fullName evidence="4">GAF domain-containing protein</fullName>
    </recommendedName>
</protein>
<dbReference type="SUPFAM" id="SSF55781">
    <property type="entry name" value="GAF domain-like"/>
    <property type="match status" value="1"/>
</dbReference>
<evidence type="ECO:0008006" key="4">
    <source>
        <dbReference type="Google" id="ProtNLM"/>
    </source>
</evidence>
<name>A0A0K8P7N0_PISS1</name>
<proteinExistence type="predicted"/>
<gene>
    <name evidence="2" type="ORF">ISF6_5199</name>
</gene>
<dbReference type="OrthoDB" id="8631942at2"/>
<comment type="caution">
    <text evidence="2">The sequence shown here is derived from an EMBL/GenBank/DDBJ whole genome shotgun (WGS) entry which is preliminary data.</text>
</comment>
<dbReference type="Proteomes" id="UP000037660">
    <property type="component" value="Unassembled WGS sequence"/>
</dbReference>
<dbReference type="InterPro" id="IPR029016">
    <property type="entry name" value="GAF-like_dom_sf"/>
</dbReference>
<keyword evidence="3" id="KW-1185">Reference proteome</keyword>
<accession>A0A0K8P7N0</accession>
<keyword evidence="1" id="KW-0472">Membrane</keyword>
<evidence type="ECO:0000313" key="3">
    <source>
        <dbReference type="Proteomes" id="UP000037660"/>
    </source>
</evidence>
<evidence type="ECO:0000256" key="1">
    <source>
        <dbReference type="SAM" id="Phobius"/>
    </source>
</evidence>
<feature type="transmembrane region" description="Helical" evidence="1">
    <location>
        <begin position="20"/>
        <end position="41"/>
    </location>
</feature>
<reference evidence="3" key="1">
    <citation type="submission" date="2015-07" db="EMBL/GenBank/DDBJ databases">
        <title>Discovery of a poly(ethylene terephthalate assimilation.</title>
        <authorList>
            <person name="Yoshida S."/>
            <person name="Hiraga K."/>
            <person name="Takehana T."/>
            <person name="Taniguchi I."/>
            <person name="Yamaji H."/>
            <person name="Maeda Y."/>
            <person name="Toyohara K."/>
            <person name="Miyamoto K."/>
            <person name="Kimura Y."/>
            <person name="Oda K."/>
        </authorList>
    </citation>
    <scope>NUCLEOTIDE SEQUENCE [LARGE SCALE GENOMIC DNA]</scope>
    <source>
        <strain evidence="3">NBRC 110686 / TISTR 2288 / 201-F6</strain>
    </source>
</reference>
<keyword evidence="1" id="KW-1133">Transmembrane helix</keyword>